<dbReference type="SUPFAM" id="SSF50249">
    <property type="entry name" value="Nucleic acid-binding proteins"/>
    <property type="match status" value="2"/>
</dbReference>
<dbReference type="InterPro" id="IPR003029">
    <property type="entry name" value="S1_domain"/>
</dbReference>
<keyword evidence="5" id="KW-1185">Reference proteome</keyword>
<dbReference type="InterPro" id="IPR050437">
    <property type="entry name" value="Ribos_protein_bS1-like"/>
</dbReference>
<reference evidence="4 5" key="1">
    <citation type="submission" date="2023-07" db="EMBL/GenBank/DDBJ databases">
        <title>Novel species of Thermanaerothrix with wide hydrolytic capabilities.</title>
        <authorList>
            <person name="Zayulina K.S."/>
            <person name="Podosokorskaya O.A."/>
            <person name="Elcheninov A.G."/>
        </authorList>
    </citation>
    <scope>NUCLEOTIDE SEQUENCE [LARGE SCALE GENOMIC DNA]</scope>
    <source>
        <strain evidence="4 5">4228-RoL</strain>
    </source>
</reference>
<evidence type="ECO:0000313" key="4">
    <source>
        <dbReference type="EMBL" id="MDT8896735.1"/>
    </source>
</evidence>
<feature type="coiled-coil region" evidence="1">
    <location>
        <begin position="253"/>
        <end position="280"/>
    </location>
</feature>
<protein>
    <submittedName>
        <fullName evidence="4">S1 RNA-binding domain-containing protein</fullName>
    </submittedName>
</protein>
<gene>
    <name evidence="4" type="ORF">QYE77_00525</name>
</gene>
<dbReference type="Pfam" id="PF00575">
    <property type="entry name" value="S1"/>
    <property type="match status" value="2"/>
</dbReference>
<organism evidence="4 5">
    <name type="scientific">Thermanaerothrix solaris</name>
    <dbReference type="NCBI Taxonomy" id="3058434"/>
    <lineage>
        <taxon>Bacteria</taxon>
        <taxon>Bacillati</taxon>
        <taxon>Chloroflexota</taxon>
        <taxon>Anaerolineae</taxon>
        <taxon>Anaerolineales</taxon>
        <taxon>Anaerolineaceae</taxon>
        <taxon>Thermanaerothrix</taxon>
    </lineage>
</organism>
<proteinExistence type="predicted"/>
<evidence type="ECO:0000256" key="2">
    <source>
        <dbReference type="SAM" id="MobiDB-lite"/>
    </source>
</evidence>
<feature type="domain" description="S1 motif" evidence="3">
    <location>
        <begin position="17"/>
        <end position="87"/>
    </location>
</feature>
<name>A0ABU3NIP9_9CHLR</name>
<evidence type="ECO:0000313" key="5">
    <source>
        <dbReference type="Proteomes" id="UP001254165"/>
    </source>
</evidence>
<accession>A0ABU3NIP9</accession>
<dbReference type="Gene3D" id="2.40.50.140">
    <property type="entry name" value="Nucleic acid-binding proteins"/>
    <property type="match status" value="2"/>
</dbReference>
<evidence type="ECO:0000259" key="3">
    <source>
        <dbReference type="PROSITE" id="PS50126"/>
    </source>
</evidence>
<dbReference type="PANTHER" id="PTHR10724">
    <property type="entry name" value="30S RIBOSOMAL PROTEIN S1"/>
    <property type="match status" value="1"/>
</dbReference>
<comment type="caution">
    <text evidence="4">The sequence shown here is derived from an EMBL/GenBank/DDBJ whole genome shotgun (WGS) entry which is preliminary data.</text>
</comment>
<dbReference type="PROSITE" id="PS50126">
    <property type="entry name" value="S1"/>
    <property type="match status" value="2"/>
</dbReference>
<feature type="compositionally biased region" description="Basic and acidic residues" evidence="2">
    <location>
        <begin position="183"/>
        <end position="214"/>
    </location>
</feature>
<dbReference type="InterPro" id="IPR012340">
    <property type="entry name" value="NA-bd_OB-fold"/>
</dbReference>
<feature type="region of interest" description="Disordered" evidence="2">
    <location>
        <begin position="172"/>
        <end position="249"/>
    </location>
</feature>
<dbReference type="EMBL" id="JAUHMF010000001">
    <property type="protein sequence ID" value="MDT8896735.1"/>
    <property type="molecule type" value="Genomic_DNA"/>
</dbReference>
<dbReference type="Proteomes" id="UP001254165">
    <property type="component" value="Unassembled WGS sequence"/>
</dbReference>
<keyword evidence="1" id="KW-0175">Coiled coil</keyword>
<feature type="domain" description="S1 motif" evidence="3">
    <location>
        <begin position="100"/>
        <end position="169"/>
    </location>
</feature>
<sequence length="299" mass="33741">MENMVIAEANHIEIKPKMKFTGKVIKLNLAGAVIDLGVAKGVLHISQIPSPTPGQPIKHIREVLQEGQTLDVWVRRVKGDRIELTLKKPLDLEWKDIKPDMVVKGKVVRIEPFGAFVDIGAERPGLIHISELSHGYVKTPTEVVQEGDEVEVKIIEVIRKKKQIKLSLKALQPEPIQEPRPQPAEEKKHTPVEKREPQTHEPAASKEKSREKGREKRRKRARGSTDENIFNLDELISTVEESQPTEAEPTVMELALREAMERAKQRKEAAKAKKAKTLSAEQEAILSRTLEHRSNISQS</sequence>
<evidence type="ECO:0000256" key="1">
    <source>
        <dbReference type="SAM" id="Coils"/>
    </source>
</evidence>
<dbReference type="RefSeq" id="WP_315623219.1">
    <property type="nucleotide sequence ID" value="NZ_JAUHMF010000001.1"/>
</dbReference>
<dbReference type="SMART" id="SM00316">
    <property type="entry name" value="S1"/>
    <property type="match status" value="2"/>
</dbReference>